<comment type="similarity">
    <text evidence="3">Belongs to the bacterial microcompartments protein family.</text>
</comment>
<feature type="region of interest" description="Disordered" evidence="4">
    <location>
        <begin position="97"/>
        <end position="116"/>
    </location>
</feature>
<evidence type="ECO:0000313" key="7">
    <source>
        <dbReference type="Proteomes" id="UP000292919"/>
    </source>
</evidence>
<evidence type="ECO:0000256" key="1">
    <source>
        <dbReference type="ARBA" id="ARBA00024322"/>
    </source>
</evidence>
<dbReference type="Gene3D" id="3.30.70.1710">
    <property type="match status" value="1"/>
</dbReference>
<dbReference type="PANTHER" id="PTHR33941:SF11">
    <property type="entry name" value="BACTERIAL MICROCOMPARTMENT SHELL PROTEIN PDUJ"/>
    <property type="match status" value="1"/>
</dbReference>
<dbReference type="PANTHER" id="PTHR33941">
    <property type="entry name" value="PROPANEDIOL UTILIZATION PROTEIN PDUA"/>
    <property type="match status" value="1"/>
</dbReference>
<comment type="subcellular location">
    <subcellularLocation>
        <location evidence="1">Bacterial microcompartment</location>
    </subcellularLocation>
</comment>
<evidence type="ECO:0000256" key="4">
    <source>
        <dbReference type="SAM" id="MobiDB-lite"/>
    </source>
</evidence>
<comment type="caution">
    <text evidence="6">The sequence shown here is derived from an EMBL/GenBank/DDBJ whole genome shotgun (WGS) entry which is preliminary data.</text>
</comment>
<dbReference type="RefSeq" id="WP_130957726.1">
    <property type="nucleotide sequence ID" value="NZ_JBHSHA010000007.1"/>
</dbReference>
<keyword evidence="2" id="KW-1283">Bacterial microcompartment</keyword>
<dbReference type="PROSITE" id="PS51930">
    <property type="entry name" value="BMC_2"/>
    <property type="match status" value="1"/>
</dbReference>
<feature type="compositionally biased region" description="Low complexity" evidence="4">
    <location>
        <begin position="104"/>
        <end position="116"/>
    </location>
</feature>
<accession>A0A6H3FFD3</accession>
<proteinExistence type="inferred from homology"/>
<dbReference type="AlphaFoldDB" id="A0A6H3FFD3"/>
<protein>
    <submittedName>
        <fullName evidence="6">BMC domain-containing protein</fullName>
    </submittedName>
</protein>
<gene>
    <name evidence="6" type="ORF">EB812_01140</name>
</gene>
<name>A0A6H3FFD3_9BACT</name>
<keyword evidence="7" id="KW-1185">Reference proteome</keyword>
<dbReference type="Proteomes" id="UP000292919">
    <property type="component" value="Unassembled WGS sequence"/>
</dbReference>
<feature type="domain" description="BMC" evidence="5">
    <location>
        <begin position="3"/>
        <end position="89"/>
    </location>
</feature>
<dbReference type="InterPro" id="IPR000249">
    <property type="entry name" value="BMC_dom"/>
</dbReference>
<evidence type="ECO:0000256" key="2">
    <source>
        <dbReference type="ARBA" id="ARBA00024446"/>
    </source>
</evidence>
<dbReference type="InterPro" id="IPR050575">
    <property type="entry name" value="BMC_shell"/>
</dbReference>
<dbReference type="InterPro" id="IPR044872">
    <property type="entry name" value="CcmK/CsoS1_BMC"/>
</dbReference>
<evidence type="ECO:0000256" key="3">
    <source>
        <dbReference type="PROSITE-ProRule" id="PRU01278"/>
    </source>
</evidence>
<dbReference type="GO" id="GO:0031469">
    <property type="term" value="C:bacterial microcompartment"/>
    <property type="evidence" value="ECO:0007669"/>
    <property type="project" value="UniProtKB-SubCell"/>
</dbReference>
<evidence type="ECO:0000259" key="5">
    <source>
        <dbReference type="PROSITE" id="PS51930"/>
    </source>
</evidence>
<dbReference type="CDD" id="cd07045">
    <property type="entry name" value="BMC_CcmK_like"/>
    <property type="match status" value="1"/>
</dbReference>
<dbReference type="SMART" id="SM00877">
    <property type="entry name" value="BMC"/>
    <property type="match status" value="1"/>
</dbReference>
<dbReference type="EMBL" id="SIXC01000001">
    <property type="protein sequence ID" value="TBH81913.1"/>
    <property type="molecule type" value="Genomic_DNA"/>
</dbReference>
<evidence type="ECO:0000313" key="6">
    <source>
        <dbReference type="EMBL" id="TBH81913.1"/>
    </source>
</evidence>
<reference evidence="6 7" key="1">
    <citation type="submission" date="2018-12" db="EMBL/GenBank/DDBJ databases">
        <title>First genome draft of Desulfovibrio legallis sp. nov.</title>
        <authorList>
            <person name="Ben Dhia O."/>
            <person name="Najjari A."/>
            <person name="Ferjani R."/>
            <person name="Fhoula I."/>
            <person name="Fardeau M.-L."/>
            <person name="Boudabbous A."/>
            <person name="Ouzari H.I."/>
        </authorList>
    </citation>
    <scope>NUCLEOTIDE SEQUENCE [LARGE SCALE GENOMIC DNA]</scope>
    <source>
        <strain evidence="6 7">H1T</strain>
    </source>
</reference>
<sequence length="195" mass="20165">MLALGLVETKGLVGAIEAADVMLKAADVRLLEKSLASGGLVTITIAGEVSAVQSSVEAARAAVDRLDGAVRISCHVIPRPDGELERILQLQPPCAQAATEEEPPVTAAPDAAATPDAPATTDVVAEAAIPMPENAAATSPPPSLFDREKAKAMSMGALRRLATDLKTDLSSAQIAAANRQTLLNAIERATRKEKE</sequence>
<dbReference type="Pfam" id="PF00936">
    <property type="entry name" value="BMC"/>
    <property type="match status" value="1"/>
</dbReference>
<dbReference type="SUPFAM" id="SSF143414">
    <property type="entry name" value="CcmK-like"/>
    <property type="match status" value="1"/>
</dbReference>
<organism evidence="6 7">
    <name type="scientific">Desulfovibrio legallii</name>
    <dbReference type="NCBI Taxonomy" id="571438"/>
    <lineage>
        <taxon>Bacteria</taxon>
        <taxon>Pseudomonadati</taxon>
        <taxon>Thermodesulfobacteriota</taxon>
        <taxon>Desulfovibrionia</taxon>
        <taxon>Desulfovibrionales</taxon>
        <taxon>Desulfovibrionaceae</taxon>
        <taxon>Desulfovibrio</taxon>
    </lineage>
</organism>
<dbReference type="InterPro" id="IPR037233">
    <property type="entry name" value="CcmK-like_sf"/>
</dbReference>